<evidence type="ECO:0000256" key="1">
    <source>
        <dbReference type="SAM" id="MobiDB-lite"/>
    </source>
</evidence>
<gene>
    <name evidence="2" type="ORF">HGP05_11590</name>
</gene>
<protein>
    <submittedName>
        <fullName evidence="2">Uncharacterized protein</fullName>
    </submittedName>
</protein>
<reference evidence="2" key="1">
    <citation type="submission" date="2020-04" db="EMBL/GenBank/DDBJ databases">
        <authorList>
            <person name="Chakraborty B."/>
            <person name="Walker A.R."/>
            <person name="Burne R.A."/>
        </authorList>
    </citation>
    <scope>NUCLEOTIDE SEQUENCE [LARGE SCALE GENOMIC DNA]</scope>
    <source>
        <strain evidence="2">BCA8</strain>
    </source>
</reference>
<organism evidence="2">
    <name type="scientific">Streptococcus sanguinis</name>
    <dbReference type="NCBI Taxonomy" id="1305"/>
    <lineage>
        <taxon>Bacteria</taxon>
        <taxon>Bacillati</taxon>
        <taxon>Bacillota</taxon>
        <taxon>Bacilli</taxon>
        <taxon>Lactobacillales</taxon>
        <taxon>Streptococcaceae</taxon>
        <taxon>Streptococcus</taxon>
    </lineage>
</organism>
<sequence length="263" mass="28743">MAAQDFYAEEGTNVSRVSEINASNHTGKDTYTIPVQEIKLITGTDATGLEIEVYSNQRVGNDTNAGNGMHTEQGGKTGHNNKGRVDYPLTPDAAKKLAEEAPLWRNKLRADGSRILNAATSIYSANGGYEYLATEIYGLGYEQGIDRVLIKGLKDRIAVSENAKQAGWSLTSVTPTNLVPGLTYDSETDTIQGKVIADIENGVYDLRFNITATNTDGRTVTFQIQNLRAGWVGWQDSTPPKIKSDSERYDRNVGDDANVKFNL</sequence>
<dbReference type="Gene3D" id="2.60.40.10">
    <property type="entry name" value="Immunoglobulins"/>
    <property type="match status" value="1"/>
</dbReference>
<feature type="region of interest" description="Disordered" evidence="1">
    <location>
        <begin position="60"/>
        <end position="83"/>
    </location>
</feature>
<name>A0A7Y0VBL6_STRSA</name>
<comment type="caution">
    <text evidence="2">The sequence shown here is derived from an EMBL/GenBank/DDBJ whole genome shotgun (WGS) entry which is preliminary data.</text>
</comment>
<dbReference type="AlphaFoldDB" id="A0A7Y0VBL6"/>
<proteinExistence type="predicted"/>
<evidence type="ECO:0000313" key="2">
    <source>
        <dbReference type="EMBL" id="NMX24902.1"/>
    </source>
</evidence>
<dbReference type="EMBL" id="JABBCN010000009">
    <property type="protein sequence ID" value="NMX24902.1"/>
    <property type="molecule type" value="Genomic_DNA"/>
</dbReference>
<accession>A0A7Y0VBL6</accession>
<dbReference type="InterPro" id="IPR013783">
    <property type="entry name" value="Ig-like_fold"/>
</dbReference>